<reference evidence="1" key="1">
    <citation type="journal article" date="2019" name="bioRxiv">
        <title>The Genome of the Zebra Mussel, Dreissena polymorpha: A Resource for Invasive Species Research.</title>
        <authorList>
            <person name="McCartney M.A."/>
            <person name="Auch B."/>
            <person name="Kono T."/>
            <person name="Mallez S."/>
            <person name="Zhang Y."/>
            <person name="Obille A."/>
            <person name="Becker A."/>
            <person name="Abrahante J.E."/>
            <person name="Garbe J."/>
            <person name="Badalamenti J.P."/>
            <person name="Herman A."/>
            <person name="Mangelson H."/>
            <person name="Liachko I."/>
            <person name="Sullivan S."/>
            <person name="Sone E.D."/>
            <person name="Koren S."/>
            <person name="Silverstein K.A.T."/>
            <person name="Beckman K.B."/>
            <person name="Gohl D.M."/>
        </authorList>
    </citation>
    <scope>NUCLEOTIDE SEQUENCE</scope>
    <source>
        <strain evidence="1">Duluth1</strain>
        <tissue evidence="1">Whole animal</tissue>
    </source>
</reference>
<gene>
    <name evidence="1" type="ORF">DPMN_104700</name>
</gene>
<reference evidence="1" key="2">
    <citation type="submission" date="2020-11" db="EMBL/GenBank/DDBJ databases">
        <authorList>
            <person name="McCartney M.A."/>
            <person name="Auch B."/>
            <person name="Kono T."/>
            <person name="Mallez S."/>
            <person name="Becker A."/>
            <person name="Gohl D.M."/>
            <person name="Silverstein K.A.T."/>
            <person name="Koren S."/>
            <person name="Bechman K.B."/>
            <person name="Herman A."/>
            <person name="Abrahante J.E."/>
            <person name="Garbe J."/>
        </authorList>
    </citation>
    <scope>NUCLEOTIDE SEQUENCE</scope>
    <source>
        <strain evidence="1">Duluth1</strain>
        <tissue evidence="1">Whole animal</tissue>
    </source>
</reference>
<comment type="caution">
    <text evidence="1">The sequence shown here is derived from an EMBL/GenBank/DDBJ whole genome shotgun (WGS) entry which is preliminary data.</text>
</comment>
<proteinExistence type="predicted"/>
<dbReference type="EMBL" id="JAIWYP010000004">
    <property type="protein sequence ID" value="KAH3831433.1"/>
    <property type="molecule type" value="Genomic_DNA"/>
</dbReference>
<keyword evidence="2" id="KW-1185">Reference proteome</keyword>
<dbReference type="AlphaFoldDB" id="A0A9D4HCH5"/>
<dbReference type="Proteomes" id="UP000828390">
    <property type="component" value="Unassembled WGS sequence"/>
</dbReference>
<evidence type="ECO:0000313" key="1">
    <source>
        <dbReference type="EMBL" id="KAH3831433.1"/>
    </source>
</evidence>
<protein>
    <submittedName>
        <fullName evidence="1">Uncharacterized protein</fullName>
    </submittedName>
</protein>
<sequence length="114" mass="12601">MDPEEPALPTWFQDVRPLKRKDDFSPLPSTMPLPLSPLDKDQRYVLPRSIGKSQETFPNLPVNCSTKPNTIHGPYFGSNAGTGSGHEDTTFIAYGLCSHTSVERTSGHLPYRTG</sequence>
<organism evidence="1 2">
    <name type="scientific">Dreissena polymorpha</name>
    <name type="common">Zebra mussel</name>
    <name type="synonym">Mytilus polymorpha</name>
    <dbReference type="NCBI Taxonomy" id="45954"/>
    <lineage>
        <taxon>Eukaryota</taxon>
        <taxon>Metazoa</taxon>
        <taxon>Spiralia</taxon>
        <taxon>Lophotrochozoa</taxon>
        <taxon>Mollusca</taxon>
        <taxon>Bivalvia</taxon>
        <taxon>Autobranchia</taxon>
        <taxon>Heteroconchia</taxon>
        <taxon>Euheterodonta</taxon>
        <taxon>Imparidentia</taxon>
        <taxon>Neoheterodontei</taxon>
        <taxon>Myida</taxon>
        <taxon>Dreissenoidea</taxon>
        <taxon>Dreissenidae</taxon>
        <taxon>Dreissena</taxon>
    </lineage>
</organism>
<evidence type="ECO:0000313" key="2">
    <source>
        <dbReference type="Proteomes" id="UP000828390"/>
    </source>
</evidence>
<name>A0A9D4HCH5_DREPO</name>
<accession>A0A9D4HCH5</accession>